<feature type="repeat" description="ANK" evidence="3">
    <location>
        <begin position="183"/>
        <end position="215"/>
    </location>
</feature>
<evidence type="ECO:0000256" key="3">
    <source>
        <dbReference type="PROSITE-ProRule" id="PRU00023"/>
    </source>
</evidence>
<dbReference type="PROSITE" id="PS50297">
    <property type="entry name" value="ANK_REP_REGION"/>
    <property type="match status" value="4"/>
</dbReference>
<dbReference type="SMART" id="SM00248">
    <property type="entry name" value="ANK"/>
    <property type="match status" value="8"/>
</dbReference>
<dbReference type="InterPro" id="IPR036770">
    <property type="entry name" value="Ankyrin_rpt-contain_sf"/>
</dbReference>
<evidence type="ECO:0000313" key="5">
    <source>
        <dbReference type="Proteomes" id="UP001627154"/>
    </source>
</evidence>
<dbReference type="PANTHER" id="PTHR24198:SF165">
    <property type="entry name" value="ANKYRIN REPEAT-CONTAINING PROTEIN-RELATED"/>
    <property type="match status" value="1"/>
</dbReference>
<organism evidence="4 5">
    <name type="scientific">Trichogramma kaykai</name>
    <dbReference type="NCBI Taxonomy" id="54128"/>
    <lineage>
        <taxon>Eukaryota</taxon>
        <taxon>Metazoa</taxon>
        <taxon>Ecdysozoa</taxon>
        <taxon>Arthropoda</taxon>
        <taxon>Hexapoda</taxon>
        <taxon>Insecta</taxon>
        <taxon>Pterygota</taxon>
        <taxon>Neoptera</taxon>
        <taxon>Endopterygota</taxon>
        <taxon>Hymenoptera</taxon>
        <taxon>Apocrita</taxon>
        <taxon>Proctotrupomorpha</taxon>
        <taxon>Chalcidoidea</taxon>
        <taxon>Trichogrammatidae</taxon>
        <taxon>Trichogramma</taxon>
    </lineage>
</organism>
<dbReference type="SUPFAM" id="SSF48403">
    <property type="entry name" value="Ankyrin repeat"/>
    <property type="match status" value="1"/>
</dbReference>
<feature type="repeat" description="ANK" evidence="3">
    <location>
        <begin position="402"/>
        <end position="430"/>
    </location>
</feature>
<dbReference type="PANTHER" id="PTHR24198">
    <property type="entry name" value="ANKYRIN REPEAT AND PROTEIN KINASE DOMAIN-CONTAINING PROTEIN"/>
    <property type="match status" value="1"/>
</dbReference>
<dbReference type="Proteomes" id="UP001627154">
    <property type="component" value="Unassembled WGS sequence"/>
</dbReference>
<protein>
    <submittedName>
        <fullName evidence="4">Uncharacterized protein</fullName>
    </submittedName>
</protein>
<comment type="caution">
    <text evidence="4">The sequence shown here is derived from an EMBL/GenBank/DDBJ whole genome shotgun (WGS) entry which is preliminary data.</text>
</comment>
<evidence type="ECO:0000313" key="4">
    <source>
        <dbReference type="EMBL" id="KAL3404379.1"/>
    </source>
</evidence>
<feature type="repeat" description="ANK" evidence="3">
    <location>
        <begin position="328"/>
        <end position="361"/>
    </location>
</feature>
<sequence length="614" mass="70505">MSTSERKNHLGEVNLEILKSLRESFDWEVEEERVKFLHRLYDSIKDWDGQSLDIRGIFRPEEIDWLLIEDLKTDVSCKPGFRVLPLVWFVVGSGYEDEPKVDGDRKPLSSRTTPLHHLFKLCWFPNLNRVVRDLFKIYARFNVNYTDDTGLSHFHVACRYGLDDVVEKFLEFGQDPNCLEGRKANSTLHYAVQYGQNRVTELLLRAGVDPNLANVEGSTALHIVCKKGKGADVSANILFEIRDDVQVDVRDKRGNAPLHLALMEGNKEMVELLLRNGADPNLANATEGWTPLHVVCKRYVDDEVLAEMFFEICDDIQRTVEVNGRDKLGRTPLHLAVANGYKRLTKLLLKRDGVDPNQADSEGTTPLHVISKRRNSDCLMRIFFEINEEVNRVVRVDVRDNLGRTPLQLAVAGLSLKKVNLILDRGADLSNFIFPAKIRFDEELEGLEFFELRRASVALIVVERLEIGGYQLDRSEALTVMDFFAEQIFNKSADLEELLDDGWFVKVAKTKLIKPGLSLHDLIQLRPREAAKLVAYSDYLECSYELWCLPWRRKAACDLRLCEMISRRFFRRWALDPLMELLSYRLPILCCETIAENLKNEDLYRVCLAAAGQN</sequence>
<dbReference type="AlphaFoldDB" id="A0ABD2XH17"/>
<dbReference type="InterPro" id="IPR002110">
    <property type="entry name" value="Ankyrin_rpt"/>
</dbReference>
<dbReference type="Gene3D" id="1.25.40.20">
    <property type="entry name" value="Ankyrin repeat-containing domain"/>
    <property type="match status" value="3"/>
</dbReference>
<keyword evidence="2 3" id="KW-0040">ANK repeat</keyword>
<reference evidence="4 5" key="1">
    <citation type="journal article" date="2024" name="bioRxiv">
        <title>A reference genome for Trichogramma kaykai: A tiny desert-dwelling parasitoid wasp with competing sex-ratio distorters.</title>
        <authorList>
            <person name="Culotta J."/>
            <person name="Lindsey A.R."/>
        </authorList>
    </citation>
    <scope>NUCLEOTIDE SEQUENCE [LARGE SCALE GENOMIC DNA]</scope>
    <source>
        <strain evidence="4 5">KSX58</strain>
    </source>
</reference>
<dbReference type="PROSITE" id="PS50088">
    <property type="entry name" value="ANK_REPEAT"/>
    <property type="match status" value="4"/>
</dbReference>
<proteinExistence type="predicted"/>
<keyword evidence="5" id="KW-1185">Reference proteome</keyword>
<evidence type="ECO:0000256" key="2">
    <source>
        <dbReference type="ARBA" id="ARBA00023043"/>
    </source>
</evidence>
<keyword evidence="1" id="KW-0677">Repeat</keyword>
<name>A0ABD2XH17_9HYME</name>
<evidence type="ECO:0000256" key="1">
    <source>
        <dbReference type="ARBA" id="ARBA00022737"/>
    </source>
</evidence>
<dbReference type="EMBL" id="JBJJXI010000025">
    <property type="protein sequence ID" value="KAL3404379.1"/>
    <property type="molecule type" value="Genomic_DNA"/>
</dbReference>
<gene>
    <name evidence="4" type="ORF">TKK_002867</name>
</gene>
<dbReference type="Pfam" id="PF12796">
    <property type="entry name" value="Ank_2"/>
    <property type="match status" value="2"/>
</dbReference>
<accession>A0ABD2XH17</accession>
<feature type="repeat" description="ANK" evidence="3">
    <location>
        <begin position="253"/>
        <end position="285"/>
    </location>
</feature>